<dbReference type="InterPro" id="IPR021908">
    <property type="entry name" value="YfbK_C"/>
</dbReference>
<sequence length="598" mass="64678">MTRNLKMGTALAALVAATSIQSAPMALAQDEAAKQEQLGAIPAACRNRGRGGNELDEIVVTGTRIAGAVRAEAPTQAVPPPPPPPPPASMDRTAMLAAPQERNMLGYAPLPVGPRVGQVDRERYEHAELNTVHATVDDPVSTFSIDVDTASYAVVRDYLNDCTLPPQDAVRVEEMVNYFDYDYALPDSLDEPFATRVQVTPNPWNAQTQLMHVSVQGYEMVAEERPRSNLVFLIDVSGSMTSPDKLPLAVQAMHLLVDELDPDDTVAIVVYAGAAGAVLEPTRARDSRQIHEALDRLQAGGSTAGGAGLALAYDLAERNFDADAVNRVMLLTDGDFNVGVTQDERLEDFVARKRSSGIYLSVMGFGRGNYNDQMMQTIAQAGNGTAAYIDSRSEARRMLVEESSSALFPIANDVKIQVEFNPARIAEYRLIGYETRMLERADFNNDAVDAGEVGSGHAVTAIYEIAAPGSEGALLEPLRYGAAPPAPGDISSEYGLLRVRYKQPGEDESRLIEQPITTADAVADFAAADSETRFSIEVAGFAQMLRGDPYIREGYGYDEILDQASEALGPDEYGHRDEFLELVRIARYAANADGQKVN</sequence>
<dbReference type="AlphaFoldDB" id="A0A1G9TXC4"/>
<protein>
    <submittedName>
        <fullName evidence="3">Ca-activated chloride channel family protein</fullName>
    </submittedName>
</protein>
<evidence type="ECO:0000313" key="3">
    <source>
        <dbReference type="EMBL" id="SDM52332.1"/>
    </source>
</evidence>
<accession>A0A1G9TXC4</accession>
<dbReference type="Gene3D" id="3.40.50.410">
    <property type="entry name" value="von Willebrand factor, type A domain"/>
    <property type="match status" value="1"/>
</dbReference>
<dbReference type="SUPFAM" id="SSF53300">
    <property type="entry name" value="vWA-like"/>
    <property type="match status" value="1"/>
</dbReference>
<evidence type="ECO:0000313" key="4">
    <source>
        <dbReference type="Proteomes" id="UP000199759"/>
    </source>
</evidence>
<dbReference type="PANTHER" id="PTHR10579:SF43">
    <property type="entry name" value="ZINC FINGER (C3HC4-TYPE RING FINGER) FAMILY PROTEIN"/>
    <property type="match status" value="1"/>
</dbReference>
<feature type="signal peptide" evidence="1">
    <location>
        <begin position="1"/>
        <end position="28"/>
    </location>
</feature>
<feature type="chain" id="PRO_5011495704" evidence="1">
    <location>
        <begin position="29"/>
        <end position="598"/>
    </location>
</feature>
<feature type="domain" description="VWFA" evidence="2">
    <location>
        <begin position="229"/>
        <end position="414"/>
    </location>
</feature>
<gene>
    <name evidence="3" type="ORF">SAMN04488568_11344</name>
</gene>
<dbReference type="InterPro" id="IPR022156">
    <property type="entry name" value="Uncharacterised_YfbK_N"/>
</dbReference>
<keyword evidence="4" id="KW-1185">Reference proteome</keyword>
<dbReference type="InterPro" id="IPR002035">
    <property type="entry name" value="VWF_A"/>
</dbReference>
<dbReference type="PANTHER" id="PTHR10579">
    <property type="entry name" value="CALCIUM-ACTIVATED CHLORIDE CHANNEL REGULATOR"/>
    <property type="match status" value="1"/>
</dbReference>
<evidence type="ECO:0000256" key="1">
    <source>
        <dbReference type="SAM" id="SignalP"/>
    </source>
</evidence>
<dbReference type="Pfam" id="PF12034">
    <property type="entry name" value="YfbK_C"/>
    <property type="match status" value="1"/>
</dbReference>
<dbReference type="RefSeq" id="WP_091770681.1">
    <property type="nucleotide sequence ID" value="NZ_FNHG01000013.1"/>
</dbReference>
<dbReference type="InterPro" id="IPR036465">
    <property type="entry name" value="vWFA_dom_sf"/>
</dbReference>
<proteinExistence type="predicted"/>
<dbReference type="Pfam" id="PF00092">
    <property type="entry name" value="VWA"/>
    <property type="match status" value="1"/>
</dbReference>
<dbReference type="Proteomes" id="UP000199759">
    <property type="component" value="Unassembled WGS sequence"/>
</dbReference>
<keyword evidence="1" id="KW-0732">Signal</keyword>
<reference evidence="3 4" key="1">
    <citation type="submission" date="2016-10" db="EMBL/GenBank/DDBJ databases">
        <authorList>
            <person name="de Groot N.N."/>
        </authorList>
    </citation>
    <scope>NUCLEOTIDE SEQUENCE [LARGE SCALE GENOMIC DNA]</scope>
    <source>
        <strain evidence="3 4">DSM 16077</strain>
    </source>
</reference>
<evidence type="ECO:0000259" key="2">
    <source>
        <dbReference type="PROSITE" id="PS50234"/>
    </source>
</evidence>
<dbReference type="PROSITE" id="PS50234">
    <property type="entry name" value="VWFA"/>
    <property type="match status" value="1"/>
</dbReference>
<dbReference type="Pfam" id="PF12450">
    <property type="entry name" value="vWF_A"/>
    <property type="match status" value="1"/>
</dbReference>
<dbReference type="InterPro" id="IPR051266">
    <property type="entry name" value="CLCR"/>
</dbReference>
<dbReference type="SMART" id="SM00327">
    <property type="entry name" value="VWA"/>
    <property type="match status" value="1"/>
</dbReference>
<name>A0A1G9TXC4_9PROT</name>
<dbReference type="EMBL" id="FNHG01000013">
    <property type="protein sequence ID" value="SDM52332.1"/>
    <property type="molecule type" value="Genomic_DNA"/>
</dbReference>
<dbReference type="CDD" id="cd01465">
    <property type="entry name" value="vWA_subgroup"/>
    <property type="match status" value="1"/>
</dbReference>
<dbReference type="OrthoDB" id="9805121at2"/>
<organism evidence="3 4">
    <name type="scientific">Maricaulis salignorans</name>
    <dbReference type="NCBI Taxonomy" id="144026"/>
    <lineage>
        <taxon>Bacteria</taxon>
        <taxon>Pseudomonadati</taxon>
        <taxon>Pseudomonadota</taxon>
        <taxon>Alphaproteobacteria</taxon>
        <taxon>Maricaulales</taxon>
        <taxon>Maricaulaceae</taxon>
        <taxon>Maricaulis</taxon>
    </lineage>
</organism>